<proteinExistence type="inferred from homology"/>
<dbReference type="Proteomes" id="UP000234331">
    <property type="component" value="Unassembled WGS sequence"/>
</dbReference>
<dbReference type="Pfam" id="PF26580">
    <property type="entry name" value="Mtb12_C"/>
    <property type="match status" value="1"/>
</dbReference>
<evidence type="ECO:0000256" key="2">
    <source>
        <dbReference type="ARBA" id="ARBA00093774"/>
    </source>
</evidence>
<keyword evidence="5" id="KW-1185">Reference proteome</keyword>
<evidence type="ECO:0000313" key="4">
    <source>
        <dbReference type="EMBL" id="SNQ51854.1"/>
    </source>
</evidence>
<evidence type="ECO:0000259" key="3">
    <source>
        <dbReference type="Pfam" id="PF26580"/>
    </source>
</evidence>
<dbReference type="EMBL" id="FZMO01000551">
    <property type="protein sequence ID" value="SNQ51854.1"/>
    <property type="molecule type" value="Genomic_DNA"/>
</dbReference>
<dbReference type="InterPro" id="IPR058644">
    <property type="entry name" value="Mtb12-like_C"/>
</dbReference>
<name>A0A2I2L1R0_9ACTN</name>
<organism evidence="4 5">
    <name type="scientific">Frankia canadensis</name>
    <dbReference type="NCBI Taxonomy" id="1836972"/>
    <lineage>
        <taxon>Bacteria</taxon>
        <taxon>Bacillati</taxon>
        <taxon>Actinomycetota</taxon>
        <taxon>Actinomycetes</taxon>
        <taxon>Frankiales</taxon>
        <taxon>Frankiaceae</taxon>
        <taxon>Frankia</taxon>
    </lineage>
</organism>
<feature type="domain" description="Low molecular weight antigen MTB12-like C-terminal" evidence="3">
    <location>
        <begin position="79"/>
        <end position="191"/>
    </location>
</feature>
<gene>
    <name evidence="4" type="ORF">FRACA_830017</name>
</gene>
<reference evidence="4 5" key="1">
    <citation type="submission" date="2017-06" db="EMBL/GenBank/DDBJ databases">
        <authorList>
            <person name="Kim H.J."/>
            <person name="Triplett B.A."/>
        </authorList>
    </citation>
    <scope>NUCLEOTIDE SEQUENCE [LARGE SCALE GENOMIC DNA]</scope>
    <source>
        <strain evidence="4">FRACA_ARgP5</strain>
    </source>
</reference>
<keyword evidence="1" id="KW-0732">Signal</keyword>
<dbReference type="AlphaFoldDB" id="A0A2I2L1R0"/>
<dbReference type="RefSeq" id="WP_207770588.1">
    <property type="nucleotide sequence ID" value="NZ_FZMO01000551.1"/>
</dbReference>
<evidence type="ECO:0000313" key="5">
    <source>
        <dbReference type="Proteomes" id="UP000234331"/>
    </source>
</evidence>
<comment type="similarity">
    <text evidence="2">Belongs to the MTB12 family.</text>
</comment>
<accession>A0A2I2L1R0</accession>
<evidence type="ECO:0000256" key="1">
    <source>
        <dbReference type="ARBA" id="ARBA00022729"/>
    </source>
</evidence>
<protein>
    <recommendedName>
        <fullName evidence="3">Low molecular weight antigen MTB12-like C-terminal domain-containing protein</fullName>
    </recommendedName>
</protein>
<sequence length="193" mass="19748">MVAAALATCLLVLGGLIVDRYVGTVGGLSVVTPAGSGAFSRPDPAATPPVGVAPAPGTVYAPVTPPPVTPPTATATPDPATAGAIRAAFEGAFDGDADPDDGLTHVQDGARYRAITQRFLARYPGTVGTLTVRVTSIAMLNAYSARVDLVFTHRDPALGGRWGYTINEPGHAVREDGCWLVSAQTYSFLVGTA</sequence>